<evidence type="ECO:0000256" key="1">
    <source>
        <dbReference type="ARBA" id="ARBA00009947"/>
    </source>
</evidence>
<feature type="domain" description="T-SNARE coiled-coil homology" evidence="4">
    <location>
        <begin position="1"/>
        <end position="38"/>
    </location>
</feature>
<protein>
    <recommendedName>
        <fullName evidence="4">t-SNARE coiled-coil homology domain-containing protein</fullName>
    </recommendedName>
</protein>
<dbReference type="InterPro" id="IPR000727">
    <property type="entry name" value="T_SNARE_dom"/>
</dbReference>
<evidence type="ECO:0000256" key="2">
    <source>
        <dbReference type="RuleBase" id="RU003876"/>
    </source>
</evidence>
<dbReference type="InterPro" id="IPR037231">
    <property type="entry name" value="NAP-like_sf"/>
</dbReference>
<dbReference type="PROSITE" id="PS50192">
    <property type="entry name" value="T_SNARE"/>
    <property type="match status" value="1"/>
</dbReference>
<feature type="compositionally biased region" description="Acidic residues" evidence="3">
    <location>
        <begin position="277"/>
        <end position="304"/>
    </location>
</feature>
<keyword evidence="6" id="KW-1185">Reference proteome</keyword>
<evidence type="ECO:0000313" key="6">
    <source>
        <dbReference type="Proteomes" id="UP000298663"/>
    </source>
</evidence>
<feature type="region of interest" description="Disordered" evidence="3">
    <location>
        <begin position="276"/>
        <end position="304"/>
    </location>
</feature>
<evidence type="ECO:0000313" key="5">
    <source>
        <dbReference type="EMBL" id="TKR76353.1"/>
    </source>
</evidence>
<dbReference type="Proteomes" id="UP000298663">
    <property type="component" value="Unassembled WGS sequence"/>
</dbReference>
<dbReference type="GO" id="GO:0005634">
    <property type="term" value="C:nucleus"/>
    <property type="evidence" value="ECO:0007669"/>
    <property type="project" value="InterPro"/>
</dbReference>
<comment type="caution">
    <text evidence="5">The sequence shown here is derived from an EMBL/GenBank/DDBJ whole genome shotgun (WGS) entry which is preliminary data.</text>
</comment>
<name>A0A4U5N2J9_STECR</name>
<proteinExistence type="inferred from homology"/>
<sequence length="304" mass="34674">MDVHEAVDLQEMALDPIPEHIYKTSADVRRRVRALKTVQEEIIKQEANFFKEIHDLEVKYAAIYDEINKSRAAVVMGVYEPTEAEASKHPLLQSIESTDLQAFEEEWNKSNPSTGVAGVPDFWLNVFLQSHSIGDMITDADQPVLKHLVDVTYKATSEPQTFTLVFKFKPNEYFENTEITKTYTVSTAMCPQKPFTYTGPSVQSIQGTKIQWKAGKNVTKDEKGNDVASVFRFFEVFLQEEPDCDDEDAEMHVDFEIGQKIRDEIIPRAVLYYTGEATDEDGIDEDDFLDELSDDDEDDAVMEE</sequence>
<dbReference type="SUPFAM" id="SSF143113">
    <property type="entry name" value="NAP-like"/>
    <property type="match status" value="1"/>
</dbReference>
<organism evidence="5 6">
    <name type="scientific">Steinernema carpocapsae</name>
    <name type="common">Entomopathogenic nematode</name>
    <dbReference type="NCBI Taxonomy" id="34508"/>
    <lineage>
        <taxon>Eukaryota</taxon>
        <taxon>Metazoa</taxon>
        <taxon>Ecdysozoa</taxon>
        <taxon>Nematoda</taxon>
        <taxon>Chromadorea</taxon>
        <taxon>Rhabditida</taxon>
        <taxon>Tylenchina</taxon>
        <taxon>Panagrolaimomorpha</taxon>
        <taxon>Strongyloidoidea</taxon>
        <taxon>Steinernematidae</taxon>
        <taxon>Steinernema</taxon>
    </lineage>
</organism>
<comment type="similarity">
    <text evidence="1 2">Belongs to the nucleosome assembly protein (NAP) family.</text>
</comment>
<reference evidence="5 6" key="2">
    <citation type="journal article" date="2019" name="G3 (Bethesda)">
        <title>Hybrid Assembly of the Genome of the Entomopathogenic Nematode Steinernema carpocapsae Identifies the X-Chromosome.</title>
        <authorList>
            <person name="Serra L."/>
            <person name="Macchietto M."/>
            <person name="Macias-Munoz A."/>
            <person name="McGill C.J."/>
            <person name="Rodriguez I.M."/>
            <person name="Rodriguez B."/>
            <person name="Murad R."/>
            <person name="Mortazavi A."/>
        </authorList>
    </citation>
    <scope>NUCLEOTIDE SEQUENCE [LARGE SCALE GENOMIC DNA]</scope>
    <source>
        <strain evidence="5 6">ALL</strain>
    </source>
</reference>
<dbReference type="AlphaFoldDB" id="A0A4U5N2J9"/>
<dbReference type="Pfam" id="PF00956">
    <property type="entry name" value="NAP"/>
    <property type="match status" value="1"/>
</dbReference>
<dbReference type="OrthoDB" id="27325at2759"/>
<dbReference type="STRING" id="34508.A0A4U5N2J9"/>
<dbReference type="PANTHER" id="PTHR11875">
    <property type="entry name" value="TESTIS-SPECIFIC Y-ENCODED PROTEIN"/>
    <property type="match status" value="1"/>
</dbReference>
<evidence type="ECO:0000259" key="4">
    <source>
        <dbReference type="PROSITE" id="PS50192"/>
    </source>
</evidence>
<dbReference type="InterPro" id="IPR002164">
    <property type="entry name" value="NAP_family"/>
</dbReference>
<dbReference type="EMBL" id="AZBU02000005">
    <property type="protein sequence ID" value="TKR76353.1"/>
    <property type="molecule type" value="Genomic_DNA"/>
</dbReference>
<dbReference type="GO" id="GO:0006334">
    <property type="term" value="P:nucleosome assembly"/>
    <property type="evidence" value="ECO:0007669"/>
    <property type="project" value="InterPro"/>
</dbReference>
<evidence type="ECO:0000256" key="3">
    <source>
        <dbReference type="SAM" id="MobiDB-lite"/>
    </source>
</evidence>
<reference evidence="5 6" key="1">
    <citation type="journal article" date="2015" name="Genome Biol.">
        <title>Comparative genomics of Steinernema reveals deeply conserved gene regulatory networks.</title>
        <authorList>
            <person name="Dillman A.R."/>
            <person name="Macchietto M."/>
            <person name="Porter C.F."/>
            <person name="Rogers A."/>
            <person name="Williams B."/>
            <person name="Antoshechkin I."/>
            <person name="Lee M.M."/>
            <person name="Goodwin Z."/>
            <person name="Lu X."/>
            <person name="Lewis E.E."/>
            <person name="Goodrich-Blair H."/>
            <person name="Stock S.P."/>
            <person name="Adams B.J."/>
            <person name="Sternberg P.W."/>
            <person name="Mortazavi A."/>
        </authorList>
    </citation>
    <scope>NUCLEOTIDE SEQUENCE [LARGE SCALE GENOMIC DNA]</scope>
    <source>
        <strain evidence="5 6">ALL</strain>
    </source>
</reference>
<dbReference type="Gene3D" id="1.20.5.1500">
    <property type="match status" value="1"/>
</dbReference>
<dbReference type="Gene3D" id="3.30.1120.90">
    <property type="entry name" value="Nucleosome assembly protein"/>
    <property type="match status" value="1"/>
</dbReference>
<gene>
    <name evidence="5" type="ORF">L596_017502</name>
</gene>
<accession>A0A4U5N2J9</accession>